<evidence type="ECO:0000313" key="3">
    <source>
        <dbReference type="Proteomes" id="UP000190897"/>
    </source>
</evidence>
<gene>
    <name evidence="2" type="ORF">SAMN05660293_03159</name>
</gene>
<dbReference type="InterPro" id="IPR043729">
    <property type="entry name" value="DUF5672"/>
</dbReference>
<name>A0A1T5FFW2_9BACT</name>
<organism evidence="2 3">
    <name type="scientific">Dyadobacter psychrophilus</name>
    <dbReference type="NCBI Taxonomy" id="651661"/>
    <lineage>
        <taxon>Bacteria</taxon>
        <taxon>Pseudomonadati</taxon>
        <taxon>Bacteroidota</taxon>
        <taxon>Cytophagia</taxon>
        <taxon>Cytophagales</taxon>
        <taxon>Spirosomataceae</taxon>
        <taxon>Dyadobacter</taxon>
    </lineage>
</organism>
<feature type="domain" description="DUF5672" evidence="1">
    <location>
        <begin position="56"/>
        <end position="229"/>
    </location>
</feature>
<dbReference type="EMBL" id="FUZA01000003">
    <property type="protein sequence ID" value="SKB95049.1"/>
    <property type="molecule type" value="Genomic_DNA"/>
</dbReference>
<dbReference type="OrthoDB" id="7391526at2"/>
<proteinExistence type="predicted"/>
<sequence>MKELVSVIVPILDPQINPTEERLLHHCLNTLEKYPVIFIAYEGADLSIVKEHNEDIDVIYFPKKYFQSRAALAGLLLMEDFYDRFSWCDFLLIHELNSWVTRDELYYWCKQGYDYLKAGPTEDDNIKRLGGIISRISGLKDDEKRLFGQAYANNGIYLCRIERMINTIKAKQKEVYQYRHSADFLHADSVFWEIEANRFWPHLRKPTNVVRNHFAMDAANINLNKTLPFALTGISKENIHHLSYFKSLPEAD</sequence>
<dbReference type="STRING" id="651661.SAMN05660293_03159"/>
<reference evidence="3" key="1">
    <citation type="submission" date="2017-02" db="EMBL/GenBank/DDBJ databases">
        <authorList>
            <person name="Varghese N."/>
            <person name="Submissions S."/>
        </authorList>
    </citation>
    <scope>NUCLEOTIDE SEQUENCE [LARGE SCALE GENOMIC DNA]</scope>
    <source>
        <strain evidence="3">DSM 22270</strain>
    </source>
</reference>
<accession>A0A1T5FFW2</accession>
<evidence type="ECO:0000313" key="2">
    <source>
        <dbReference type="EMBL" id="SKB95049.1"/>
    </source>
</evidence>
<dbReference type="Proteomes" id="UP000190897">
    <property type="component" value="Unassembled WGS sequence"/>
</dbReference>
<dbReference type="AlphaFoldDB" id="A0A1T5FFW2"/>
<evidence type="ECO:0000259" key="1">
    <source>
        <dbReference type="Pfam" id="PF18922"/>
    </source>
</evidence>
<dbReference type="RefSeq" id="WP_082215672.1">
    <property type="nucleotide sequence ID" value="NZ_FUZA01000003.1"/>
</dbReference>
<keyword evidence="3" id="KW-1185">Reference proteome</keyword>
<dbReference type="Pfam" id="PF18922">
    <property type="entry name" value="DUF5672"/>
    <property type="match status" value="1"/>
</dbReference>
<protein>
    <recommendedName>
        <fullName evidence="1">DUF5672 domain-containing protein</fullName>
    </recommendedName>
</protein>